<comment type="caution">
    <text evidence="11">The sequence shown here is derived from an EMBL/GenBank/DDBJ whole genome shotgun (WGS) entry which is preliminary data.</text>
</comment>
<dbReference type="Gene3D" id="3.20.20.70">
    <property type="entry name" value="Aldolase class I"/>
    <property type="match status" value="1"/>
</dbReference>
<evidence type="ECO:0000313" key="12">
    <source>
        <dbReference type="Proteomes" id="UP000032336"/>
    </source>
</evidence>
<dbReference type="STRING" id="1121877.FEAC_23290"/>
<comment type="catalytic activity">
    <reaction evidence="1 9">
        <text>N-(5-phospho-beta-D-ribosyl)anthranilate = 1-(2-carboxyphenylamino)-1-deoxy-D-ribulose 5-phosphate</text>
        <dbReference type="Rhea" id="RHEA:21540"/>
        <dbReference type="ChEBI" id="CHEBI:18277"/>
        <dbReference type="ChEBI" id="CHEBI:58613"/>
        <dbReference type="EC" id="5.3.1.24"/>
    </reaction>
</comment>
<accession>A0A0D8FRP2</accession>
<evidence type="ECO:0000256" key="6">
    <source>
        <dbReference type="ARBA" id="ARBA00022822"/>
    </source>
</evidence>
<dbReference type="HAMAP" id="MF_00135">
    <property type="entry name" value="PRAI"/>
    <property type="match status" value="1"/>
</dbReference>
<keyword evidence="5 9" id="KW-0028">Amino-acid biosynthesis</keyword>
<keyword evidence="8 9" id="KW-0413">Isomerase</keyword>
<comment type="pathway">
    <text evidence="2 9">Amino-acid biosynthesis; L-tryptophan biosynthesis; L-tryptophan from chorismate: step 3/5.</text>
</comment>
<comment type="similarity">
    <text evidence="9">Belongs to the TrpF family.</text>
</comment>
<name>A0A0D8FRP2_9ACTN</name>
<evidence type="ECO:0000256" key="4">
    <source>
        <dbReference type="ARBA" id="ARBA00022272"/>
    </source>
</evidence>
<evidence type="ECO:0000256" key="3">
    <source>
        <dbReference type="ARBA" id="ARBA00012572"/>
    </source>
</evidence>
<dbReference type="InterPro" id="IPR044643">
    <property type="entry name" value="TrpF_fam"/>
</dbReference>
<dbReference type="GO" id="GO:0000162">
    <property type="term" value="P:L-tryptophan biosynthetic process"/>
    <property type="evidence" value="ECO:0007669"/>
    <property type="project" value="UniProtKB-UniRule"/>
</dbReference>
<organism evidence="11 12">
    <name type="scientific">Ferrimicrobium acidiphilum DSM 19497</name>
    <dbReference type="NCBI Taxonomy" id="1121877"/>
    <lineage>
        <taxon>Bacteria</taxon>
        <taxon>Bacillati</taxon>
        <taxon>Actinomycetota</taxon>
        <taxon>Acidimicrobiia</taxon>
        <taxon>Acidimicrobiales</taxon>
        <taxon>Acidimicrobiaceae</taxon>
        <taxon>Ferrimicrobium</taxon>
    </lineage>
</organism>
<keyword evidence="7 9" id="KW-0057">Aromatic amino acid biosynthesis</keyword>
<evidence type="ECO:0000256" key="2">
    <source>
        <dbReference type="ARBA" id="ARBA00004664"/>
    </source>
</evidence>
<evidence type="ECO:0000259" key="10">
    <source>
        <dbReference type="Pfam" id="PF00697"/>
    </source>
</evidence>
<dbReference type="SUPFAM" id="SSF51366">
    <property type="entry name" value="Ribulose-phoshate binding barrel"/>
    <property type="match status" value="1"/>
</dbReference>
<evidence type="ECO:0000256" key="9">
    <source>
        <dbReference type="HAMAP-Rule" id="MF_00135"/>
    </source>
</evidence>
<evidence type="ECO:0000313" key="11">
    <source>
        <dbReference type="EMBL" id="KJE75935.1"/>
    </source>
</evidence>
<dbReference type="AlphaFoldDB" id="A0A0D8FRP2"/>
<dbReference type="CDD" id="cd00405">
    <property type="entry name" value="PRAI"/>
    <property type="match status" value="1"/>
</dbReference>
<dbReference type="PANTHER" id="PTHR42894:SF1">
    <property type="entry name" value="N-(5'-PHOSPHORIBOSYL)ANTHRANILATE ISOMERASE"/>
    <property type="match status" value="1"/>
</dbReference>
<dbReference type="Proteomes" id="UP000032336">
    <property type="component" value="Unassembled WGS sequence"/>
</dbReference>
<dbReference type="EMBL" id="JXUW01000025">
    <property type="protein sequence ID" value="KJE75935.1"/>
    <property type="molecule type" value="Genomic_DNA"/>
</dbReference>
<dbReference type="PATRIC" id="fig|1121877.4.peg.2591"/>
<reference evidence="11 12" key="1">
    <citation type="submission" date="2015-01" db="EMBL/GenBank/DDBJ databases">
        <title>Draft genome of the acidophilic iron oxidizer Ferrimicrobium acidiphilum strain T23.</title>
        <authorList>
            <person name="Poehlein A."/>
            <person name="Eisen S."/>
            <person name="Schloemann M."/>
            <person name="Johnson B.D."/>
            <person name="Daniel R."/>
            <person name="Muehling M."/>
        </authorList>
    </citation>
    <scope>NUCLEOTIDE SEQUENCE [LARGE SCALE GENOMIC DNA]</scope>
    <source>
        <strain evidence="11 12">T23</strain>
    </source>
</reference>
<feature type="domain" description="N-(5'phosphoribosyl) anthranilate isomerase (PRAI)" evidence="10">
    <location>
        <begin position="14"/>
        <end position="204"/>
    </location>
</feature>
<proteinExistence type="inferred from homology"/>
<dbReference type="UniPathway" id="UPA00035">
    <property type="reaction ID" value="UER00042"/>
</dbReference>
<dbReference type="InterPro" id="IPR011060">
    <property type="entry name" value="RibuloseP-bd_barrel"/>
</dbReference>
<keyword evidence="12" id="KW-1185">Reference proteome</keyword>
<dbReference type="PANTHER" id="PTHR42894">
    <property type="entry name" value="N-(5'-PHOSPHORIBOSYL)ANTHRANILATE ISOMERASE"/>
    <property type="match status" value="1"/>
</dbReference>
<protein>
    <recommendedName>
        <fullName evidence="4 9">N-(5'-phosphoribosyl)anthranilate isomerase</fullName>
        <shortName evidence="9">PRAI</shortName>
        <ecNumber evidence="3 9">5.3.1.24</ecNumber>
    </recommendedName>
</protein>
<dbReference type="Pfam" id="PF00697">
    <property type="entry name" value="PRAI"/>
    <property type="match status" value="1"/>
</dbReference>
<dbReference type="eggNOG" id="COG0135">
    <property type="taxonomic scope" value="Bacteria"/>
</dbReference>
<dbReference type="EC" id="5.3.1.24" evidence="3 9"/>
<dbReference type="GO" id="GO:0004640">
    <property type="term" value="F:phosphoribosylanthranilate isomerase activity"/>
    <property type="evidence" value="ECO:0007669"/>
    <property type="project" value="UniProtKB-UniRule"/>
</dbReference>
<evidence type="ECO:0000256" key="1">
    <source>
        <dbReference type="ARBA" id="ARBA00001164"/>
    </source>
</evidence>
<evidence type="ECO:0000256" key="8">
    <source>
        <dbReference type="ARBA" id="ARBA00023235"/>
    </source>
</evidence>
<evidence type="ECO:0000256" key="7">
    <source>
        <dbReference type="ARBA" id="ARBA00023141"/>
    </source>
</evidence>
<keyword evidence="6 9" id="KW-0822">Tryptophan biosynthesis</keyword>
<evidence type="ECO:0000256" key="5">
    <source>
        <dbReference type="ARBA" id="ARBA00022605"/>
    </source>
</evidence>
<sequence>MPSRLFVSSDRVWVKVCGITNRVDALMTVENGADALGFVFANSPRRVTVDQVASVLEVVPGQILTFGVFVDEDPDRIVALVDSLGLSGAQLHGSESPQEVAYLSERIPRVIKAIPAGEDLGERVALYQSWAILVDGPRPGSGQAFDWSTLDHTRISGRLILAGGLDADNVGYATSLVDPFGVDVSSGVERSPGHKDPTKVHDFIVAAHR</sequence>
<dbReference type="InterPro" id="IPR001240">
    <property type="entry name" value="PRAI_dom"/>
</dbReference>
<gene>
    <name evidence="9 11" type="primary">trpF</name>
    <name evidence="11" type="ORF">FEAC_23290</name>
</gene>
<dbReference type="InterPro" id="IPR013785">
    <property type="entry name" value="Aldolase_TIM"/>
</dbReference>